<feature type="region of interest" description="Disordered" evidence="1">
    <location>
        <begin position="105"/>
        <end position="138"/>
    </location>
</feature>
<protein>
    <submittedName>
        <fullName evidence="2">Uncharacterized protein</fullName>
    </submittedName>
</protein>
<accession>A0A5C6B7M0</accession>
<sequence>MLFNPIGVGRQRQCAHGMKQVCDNCPAVDLGTYEEKSNTFTPTRFRFLASVDWQERNGQMVPVKYSDKALMIRATADPAAPANAKEVRVSESEVTLKWQSVNEEVDPSEFDHKSFGSPAEARELEIQANPTVKELEDR</sequence>
<comment type="caution">
    <text evidence="2">The sequence shown here is derived from an EMBL/GenBank/DDBJ whole genome shotgun (WGS) entry which is preliminary data.</text>
</comment>
<evidence type="ECO:0000313" key="2">
    <source>
        <dbReference type="EMBL" id="TWU08255.1"/>
    </source>
</evidence>
<reference evidence="2 3" key="1">
    <citation type="submission" date="2019-02" db="EMBL/GenBank/DDBJ databases">
        <title>Deep-cultivation of Planctomycetes and their phenomic and genomic characterization uncovers novel biology.</title>
        <authorList>
            <person name="Wiegand S."/>
            <person name="Jogler M."/>
            <person name="Boedeker C."/>
            <person name="Pinto D."/>
            <person name="Vollmers J."/>
            <person name="Rivas-Marin E."/>
            <person name="Kohn T."/>
            <person name="Peeters S.H."/>
            <person name="Heuer A."/>
            <person name="Rast P."/>
            <person name="Oberbeckmann S."/>
            <person name="Bunk B."/>
            <person name="Jeske O."/>
            <person name="Meyerdierks A."/>
            <person name="Storesund J.E."/>
            <person name="Kallscheuer N."/>
            <person name="Luecker S."/>
            <person name="Lage O.M."/>
            <person name="Pohl T."/>
            <person name="Merkel B.J."/>
            <person name="Hornburger P."/>
            <person name="Mueller R.-W."/>
            <person name="Bruemmer F."/>
            <person name="Labrenz M."/>
            <person name="Spormann A.M."/>
            <person name="Op Den Camp H."/>
            <person name="Overmann J."/>
            <person name="Amann R."/>
            <person name="Jetten M.S.M."/>
            <person name="Mascher T."/>
            <person name="Medema M.H."/>
            <person name="Devos D.P."/>
            <person name="Kaster A.-K."/>
            <person name="Ovreas L."/>
            <person name="Rohde M."/>
            <person name="Galperin M.Y."/>
            <person name="Jogler C."/>
        </authorList>
    </citation>
    <scope>NUCLEOTIDE SEQUENCE [LARGE SCALE GENOMIC DNA]</scope>
    <source>
        <strain evidence="2 3">Pla52n</strain>
    </source>
</reference>
<evidence type="ECO:0000313" key="3">
    <source>
        <dbReference type="Proteomes" id="UP000320176"/>
    </source>
</evidence>
<dbReference type="Proteomes" id="UP000320176">
    <property type="component" value="Unassembled WGS sequence"/>
</dbReference>
<feature type="compositionally biased region" description="Basic and acidic residues" evidence="1">
    <location>
        <begin position="109"/>
        <end position="125"/>
    </location>
</feature>
<gene>
    <name evidence="2" type="ORF">Pla52n_08370</name>
</gene>
<evidence type="ECO:0000256" key="1">
    <source>
        <dbReference type="SAM" id="MobiDB-lite"/>
    </source>
</evidence>
<organism evidence="2 3">
    <name type="scientific">Stieleria varia</name>
    <dbReference type="NCBI Taxonomy" id="2528005"/>
    <lineage>
        <taxon>Bacteria</taxon>
        <taxon>Pseudomonadati</taxon>
        <taxon>Planctomycetota</taxon>
        <taxon>Planctomycetia</taxon>
        <taxon>Pirellulales</taxon>
        <taxon>Pirellulaceae</taxon>
        <taxon>Stieleria</taxon>
    </lineage>
</organism>
<name>A0A5C6B7M0_9BACT</name>
<dbReference type="EMBL" id="SJPN01000001">
    <property type="protein sequence ID" value="TWU08255.1"/>
    <property type="molecule type" value="Genomic_DNA"/>
</dbReference>
<keyword evidence="3" id="KW-1185">Reference proteome</keyword>
<proteinExistence type="predicted"/>
<dbReference type="AlphaFoldDB" id="A0A5C6B7M0"/>